<sequence length="217" mass="23715">MQPGRLPGGRHPRRRSRNWNVMGVTAMLAPLTHRPSPARVALHAHLMAHAAGTPSDELLAHLVAGWTLGEGMLPADLGLGAERFAALMARHFPGLTWRPSADLAPRPELFPEFDDLLRFLAAEADPAVPGAGDLALIVATGCMGAEHLWQDLGLPSRRELSQLFALGFPALARANDRDMKWKKFLYRELCQRDGIYVCSSPSCEACSDFKLCFGPEV</sequence>
<accession>A0A2T4IIT6</accession>
<proteinExistence type="predicted"/>
<comment type="caution">
    <text evidence="1">The sequence shown here is derived from an EMBL/GenBank/DDBJ whole genome shotgun (WGS) entry which is preliminary data.</text>
</comment>
<dbReference type="GO" id="GO:0009399">
    <property type="term" value="P:nitrogen fixation"/>
    <property type="evidence" value="ECO:0007669"/>
    <property type="project" value="InterPro"/>
</dbReference>
<dbReference type="OrthoDB" id="192277at2"/>
<reference evidence="1 2" key="2">
    <citation type="submission" date="2018-04" db="EMBL/GenBank/DDBJ databases">
        <title>Thauera lacus sp. nov., isolated from an saline lake in Inner Mongolia, China.</title>
        <authorList>
            <person name="Liang Q.-Y."/>
        </authorList>
    </citation>
    <scope>NUCLEOTIDE SEQUENCE [LARGE SCALE GENOMIC DNA]</scope>
    <source>
        <strain evidence="1 2">D20</strain>
    </source>
</reference>
<protein>
    <recommendedName>
        <fullName evidence="3">Nitrogen fixation protein NifQ</fullName>
    </recommendedName>
</protein>
<evidence type="ECO:0000313" key="2">
    <source>
        <dbReference type="Proteomes" id="UP000241193"/>
    </source>
</evidence>
<organism evidence="1 2">
    <name type="scientific">Pseudothauera lacus</name>
    <dbReference type="NCBI Taxonomy" id="2136175"/>
    <lineage>
        <taxon>Bacteria</taxon>
        <taxon>Pseudomonadati</taxon>
        <taxon>Pseudomonadota</taxon>
        <taxon>Betaproteobacteria</taxon>
        <taxon>Rhodocyclales</taxon>
        <taxon>Zoogloeaceae</taxon>
        <taxon>Pseudothauera</taxon>
    </lineage>
</organism>
<evidence type="ECO:0000313" key="1">
    <source>
        <dbReference type="EMBL" id="PTD97689.1"/>
    </source>
</evidence>
<dbReference type="InterPro" id="IPR006975">
    <property type="entry name" value="NifQ"/>
</dbReference>
<dbReference type="GO" id="GO:0030151">
    <property type="term" value="F:molybdenum ion binding"/>
    <property type="evidence" value="ECO:0007669"/>
    <property type="project" value="InterPro"/>
</dbReference>
<dbReference type="EMBL" id="PZKC01000002">
    <property type="protein sequence ID" value="PTD97689.1"/>
    <property type="molecule type" value="Genomic_DNA"/>
</dbReference>
<keyword evidence="2" id="KW-1185">Reference proteome</keyword>
<dbReference type="Proteomes" id="UP000241193">
    <property type="component" value="Unassembled WGS sequence"/>
</dbReference>
<dbReference type="Pfam" id="PF04891">
    <property type="entry name" value="NifQ"/>
    <property type="match status" value="1"/>
</dbReference>
<evidence type="ECO:0008006" key="3">
    <source>
        <dbReference type="Google" id="ProtNLM"/>
    </source>
</evidence>
<gene>
    <name evidence="1" type="ORF">C8261_03160</name>
</gene>
<name>A0A2T4IIT6_9RHOO</name>
<dbReference type="AlphaFoldDB" id="A0A2T4IIT6"/>
<reference evidence="1 2" key="1">
    <citation type="submission" date="2018-03" db="EMBL/GenBank/DDBJ databases">
        <authorList>
            <person name="Keele B.F."/>
        </authorList>
    </citation>
    <scope>NUCLEOTIDE SEQUENCE [LARGE SCALE GENOMIC DNA]</scope>
    <source>
        <strain evidence="1 2">D20</strain>
    </source>
</reference>